<dbReference type="GO" id="GO:0005524">
    <property type="term" value="F:ATP binding"/>
    <property type="evidence" value="ECO:0007669"/>
    <property type="project" value="UniProtKB-KW"/>
</dbReference>
<evidence type="ECO:0000256" key="3">
    <source>
        <dbReference type="ARBA" id="ARBA00022741"/>
    </source>
</evidence>
<keyword evidence="4" id="KW-0067">ATP-binding</keyword>
<dbReference type="InterPro" id="IPR050763">
    <property type="entry name" value="ABC_transporter_ATP-binding"/>
</dbReference>
<feature type="domain" description="ABC transporter" evidence="5">
    <location>
        <begin position="19"/>
        <end position="246"/>
    </location>
</feature>
<dbReference type="GO" id="GO:0016887">
    <property type="term" value="F:ATP hydrolysis activity"/>
    <property type="evidence" value="ECO:0007669"/>
    <property type="project" value="InterPro"/>
</dbReference>
<evidence type="ECO:0000256" key="2">
    <source>
        <dbReference type="ARBA" id="ARBA00022448"/>
    </source>
</evidence>
<keyword evidence="3" id="KW-0547">Nucleotide-binding</keyword>
<dbReference type="InterPro" id="IPR025302">
    <property type="entry name" value="DrrA1/2-like_C"/>
</dbReference>
<dbReference type="InterPro" id="IPR003593">
    <property type="entry name" value="AAA+_ATPase"/>
</dbReference>
<dbReference type="InterPro" id="IPR003439">
    <property type="entry name" value="ABC_transporter-like_ATP-bd"/>
</dbReference>
<comment type="caution">
    <text evidence="6">The sequence shown here is derived from an EMBL/GenBank/DDBJ whole genome shotgun (WGS) entry which is preliminary data.</text>
</comment>
<dbReference type="AlphaFoldDB" id="R4G1S2"/>
<dbReference type="InterPro" id="IPR027417">
    <property type="entry name" value="P-loop_NTPase"/>
</dbReference>
<dbReference type="Proteomes" id="UP000013057">
    <property type="component" value="Unassembled WGS sequence"/>
</dbReference>
<dbReference type="PANTHER" id="PTHR42711:SF5">
    <property type="entry name" value="ABC TRANSPORTER ATP-BINDING PROTEIN NATA"/>
    <property type="match status" value="1"/>
</dbReference>
<evidence type="ECO:0000259" key="5">
    <source>
        <dbReference type="PROSITE" id="PS50893"/>
    </source>
</evidence>
<organism evidence="6 7">
    <name type="scientific">Anoxybacillus flavithermus NBRC 109594</name>
    <dbReference type="NCBI Taxonomy" id="1315967"/>
    <lineage>
        <taxon>Bacteria</taxon>
        <taxon>Bacillati</taxon>
        <taxon>Bacillota</taxon>
        <taxon>Bacilli</taxon>
        <taxon>Bacillales</taxon>
        <taxon>Anoxybacillaceae</taxon>
        <taxon>Anoxybacillus</taxon>
    </lineage>
</organism>
<dbReference type="PROSITE" id="PS00211">
    <property type="entry name" value="ABC_TRANSPORTER_1"/>
    <property type="match status" value="1"/>
</dbReference>
<dbReference type="InterPro" id="IPR017871">
    <property type="entry name" value="ABC_transporter-like_CS"/>
</dbReference>
<evidence type="ECO:0000256" key="1">
    <source>
        <dbReference type="ARBA" id="ARBA00005417"/>
    </source>
</evidence>
<evidence type="ECO:0000313" key="7">
    <source>
        <dbReference type="Proteomes" id="UP000013057"/>
    </source>
</evidence>
<gene>
    <name evidence="6" type="ORF">KN10_2579</name>
</gene>
<accession>R4G1S2</accession>
<dbReference type="Pfam" id="PF00005">
    <property type="entry name" value="ABC_tran"/>
    <property type="match status" value="1"/>
</dbReference>
<keyword evidence="2" id="KW-0813">Transport</keyword>
<protein>
    <submittedName>
        <fullName evidence="6">Na+ efflux pump ABC transporter ATPase</fullName>
    </submittedName>
</protein>
<comment type="similarity">
    <text evidence="1">Belongs to the ABC transporter superfamily.</text>
</comment>
<dbReference type="PROSITE" id="PS50893">
    <property type="entry name" value="ABC_TRANSPORTER_2"/>
    <property type="match status" value="1"/>
</dbReference>
<dbReference type="PANTHER" id="PTHR42711">
    <property type="entry name" value="ABC TRANSPORTER ATP-BINDING PROTEIN"/>
    <property type="match status" value="1"/>
</dbReference>
<sequence length="316" mass="36247">MTYYVIHEVREEGVKNMGLVLQNVTKQFGSFVAVDDVTLTIPEQRMFGFLGANGAGKTTTFRMILGLLEPTKGEITWNGKRITYKHSHLIGYLPEERGLYPKLKVREQLIYLGRLRGLHKADIVKEMRYWLERFKIPQYEHQKVEQLSKGNQQKIQFIAAVLHRPSLLILDEPFSGLDPVNVEMLKKAVIDLQQQGTTIVFSSHRMEHVEQLCEHICIMHKGKPIVHGSIKELKRSFGKKNVIIHGELPFETLGKIPGVLKMEKTVEGVRLQIADEHVSQHILEHIYAKGFIRTFSLEEPSLNDIFIEKVGAAYEQ</sequence>
<dbReference type="Pfam" id="PF13732">
    <property type="entry name" value="DrrA1-3_C"/>
    <property type="match status" value="1"/>
</dbReference>
<dbReference type="EMBL" id="BARH01000026">
    <property type="protein sequence ID" value="GAC92143.1"/>
    <property type="molecule type" value="Genomic_DNA"/>
</dbReference>
<dbReference type="SMART" id="SM00382">
    <property type="entry name" value="AAA"/>
    <property type="match status" value="1"/>
</dbReference>
<proteinExistence type="inferred from homology"/>
<evidence type="ECO:0000313" key="6">
    <source>
        <dbReference type="EMBL" id="GAC92143.1"/>
    </source>
</evidence>
<reference evidence="7" key="1">
    <citation type="journal article" date="2013" name="Genome Announc.">
        <title>Draft Genome Sequence of a Thermophilic Member of the Bacillaceae, Anoxybacillus flavithermus Strain Kn10, Isolated from the Kan-nawa Hot Spring in Japan.</title>
        <authorList>
            <person name="Matsutani M."/>
            <person name="Shirakihara Y."/>
            <person name="Imada K."/>
            <person name="Yakushi T."/>
            <person name="Matsushita K."/>
        </authorList>
    </citation>
    <scope>NUCLEOTIDE SEQUENCE [LARGE SCALE GENOMIC DNA]</scope>
    <source>
        <strain evidence="7">NBRC 109594</strain>
    </source>
</reference>
<dbReference type="SUPFAM" id="SSF52540">
    <property type="entry name" value="P-loop containing nucleoside triphosphate hydrolases"/>
    <property type="match status" value="1"/>
</dbReference>
<name>R4G1S2_9BACL</name>
<evidence type="ECO:0000256" key="4">
    <source>
        <dbReference type="ARBA" id="ARBA00022840"/>
    </source>
</evidence>
<dbReference type="Gene3D" id="3.40.50.300">
    <property type="entry name" value="P-loop containing nucleotide triphosphate hydrolases"/>
    <property type="match status" value="1"/>
</dbReference>